<comment type="caution">
    <text evidence="2">The sequence shown here is derived from an EMBL/GenBank/DDBJ whole genome shotgun (WGS) entry which is preliminary data.</text>
</comment>
<dbReference type="Proteomes" id="UP000326396">
    <property type="component" value="Unassembled WGS sequence"/>
</dbReference>
<feature type="domain" description="Retrotransposon gag" evidence="1">
    <location>
        <begin position="60"/>
        <end position="148"/>
    </location>
</feature>
<organism evidence="2 3">
    <name type="scientific">Mikania micrantha</name>
    <name type="common">bitter vine</name>
    <dbReference type="NCBI Taxonomy" id="192012"/>
    <lineage>
        <taxon>Eukaryota</taxon>
        <taxon>Viridiplantae</taxon>
        <taxon>Streptophyta</taxon>
        <taxon>Embryophyta</taxon>
        <taxon>Tracheophyta</taxon>
        <taxon>Spermatophyta</taxon>
        <taxon>Magnoliopsida</taxon>
        <taxon>eudicotyledons</taxon>
        <taxon>Gunneridae</taxon>
        <taxon>Pentapetalae</taxon>
        <taxon>asterids</taxon>
        <taxon>campanulids</taxon>
        <taxon>Asterales</taxon>
        <taxon>Asteraceae</taxon>
        <taxon>Asteroideae</taxon>
        <taxon>Heliantheae alliance</taxon>
        <taxon>Eupatorieae</taxon>
        <taxon>Mikania</taxon>
    </lineage>
</organism>
<dbReference type="Pfam" id="PF03732">
    <property type="entry name" value="Retrotrans_gag"/>
    <property type="match status" value="1"/>
</dbReference>
<dbReference type="AlphaFoldDB" id="A0A5N6L6U6"/>
<evidence type="ECO:0000313" key="2">
    <source>
        <dbReference type="EMBL" id="KAC9112630.1"/>
    </source>
</evidence>
<name>A0A5N6L6U6_9ASTR</name>
<protein>
    <recommendedName>
        <fullName evidence="1">Retrotransposon gag domain-containing protein</fullName>
    </recommendedName>
</protein>
<dbReference type="OrthoDB" id="1680348at2759"/>
<sequence>MVQTRNADGSTSGPDPIATQLAAIAAKLEAMDDGDPREWILKAEKYFRYYHIPDEEKVGVASMHLEGDALDLFSWLSTDQEVAYWEDLTLAFQKHFGPAKFQNPDEHLCSVKQTGTVQEYRQEFAKRSSRVTNWPDHCLLGVFLNGLKGELKSDARIHKPRTVYKAMSLALEFESKANHKQSRYLRGECFRCGEKYDPGHRCKTNTLKLCEKGDIDNPIEDEDEDSSAEP</sequence>
<gene>
    <name evidence="2" type="ORF">E3N88_46342</name>
</gene>
<keyword evidence="3" id="KW-1185">Reference proteome</keyword>
<accession>A0A5N6L6U6</accession>
<evidence type="ECO:0000259" key="1">
    <source>
        <dbReference type="Pfam" id="PF03732"/>
    </source>
</evidence>
<reference evidence="2 3" key="1">
    <citation type="submission" date="2019-05" db="EMBL/GenBank/DDBJ databases">
        <title>Mikania micrantha, genome provides insights into the molecular mechanism of rapid growth.</title>
        <authorList>
            <person name="Liu B."/>
        </authorList>
    </citation>
    <scope>NUCLEOTIDE SEQUENCE [LARGE SCALE GENOMIC DNA]</scope>
    <source>
        <strain evidence="2">NLD-2019</strain>
        <tissue evidence="2">Leaf</tissue>
    </source>
</reference>
<evidence type="ECO:0000313" key="3">
    <source>
        <dbReference type="Proteomes" id="UP000326396"/>
    </source>
</evidence>
<proteinExistence type="predicted"/>
<dbReference type="InterPro" id="IPR005162">
    <property type="entry name" value="Retrotrans_gag_dom"/>
</dbReference>
<dbReference type="EMBL" id="SZYD01002806">
    <property type="protein sequence ID" value="KAC9112630.1"/>
    <property type="molecule type" value="Genomic_DNA"/>
</dbReference>